<dbReference type="CDD" id="cd00082">
    <property type="entry name" value="HisKA"/>
    <property type="match status" value="1"/>
</dbReference>
<dbReference type="SMART" id="SM00388">
    <property type="entry name" value="HisKA"/>
    <property type="match status" value="1"/>
</dbReference>
<organism evidence="11 12">
    <name type="scientific">Sulfurimonas lithotrophica</name>
    <dbReference type="NCBI Taxonomy" id="2590022"/>
    <lineage>
        <taxon>Bacteria</taxon>
        <taxon>Pseudomonadati</taxon>
        <taxon>Campylobacterota</taxon>
        <taxon>Epsilonproteobacteria</taxon>
        <taxon>Campylobacterales</taxon>
        <taxon>Sulfurimonadaceae</taxon>
        <taxon>Sulfurimonas</taxon>
    </lineage>
</organism>
<evidence type="ECO:0000259" key="10">
    <source>
        <dbReference type="PROSITE" id="PS50112"/>
    </source>
</evidence>
<evidence type="ECO:0000256" key="8">
    <source>
        <dbReference type="ARBA" id="ARBA00023012"/>
    </source>
</evidence>
<dbReference type="GO" id="GO:0005524">
    <property type="term" value="F:ATP binding"/>
    <property type="evidence" value="ECO:0007669"/>
    <property type="project" value="UniProtKB-KW"/>
</dbReference>
<evidence type="ECO:0000256" key="7">
    <source>
        <dbReference type="ARBA" id="ARBA00022840"/>
    </source>
</evidence>
<dbReference type="KEGG" id="sulg:FJR48_09080"/>
<dbReference type="AlphaFoldDB" id="A0A5P8P2C4"/>
<dbReference type="PANTHER" id="PTHR43065:SF10">
    <property type="entry name" value="PEROXIDE STRESS-ACTIVATED HISTIDINE KINASE MAK3"/>
    <property type="match status" value="1"/>
</dbReference>
<dbReference type="CDD" id="cd00075">
    <property type="entry name" value="HATPase"/>
    <property type="match status" value="1"/>
</dbReference>
<dbReference type="EC" id="2.7.13.3" evidence="2"/>
<evidence type="ECO:0000256" key="1">
    <source>
        <dbReference type="ARBA" id="ARBA00000085"/>
    </source>
</evidence>
<evidence type="ECO:0000256" key="2">
    <source>
        <dbReference type="ARBA" id="ARBA00012438"/>
    </source>
</evidence>
<keyword evidence="5" id="KW-0547">Nucleotide-binding</keyword>
<keyword evidence="7" id="KW-0067">ATP-binding</keyword>
<dbReference type="InterPro" id="IPR036097">
    <property type="entry name" value="HisK_dim/P_sf"/>
</dbReference>
<dbReference type="Pfam" id="PF00512">
    <property type="entry name" value="HisKA"/>
    <property type="match status" value="1"/>
</dbReference>
<sequence>MELAFLAVVAIYALYKTKQQSKKIKDIQSKLEDLELFLNTSSVPIFVKDSDGSYIECNNAFLKLIEKSKKDILNTKNIDEDILSSLHEEMDKQLLKQESIRYKEIFLLKSHKPHMYEFFKNSIRDSKGNYRGYVCIMIDATEHERQENLLQWEAHQEIEKNKIILKKHEDEKLANAKFTAIGQFAAGITHEINTPLTYIKGNLELLKMDFFDLVKDVSQKKQILENIDDMQIGIDRIATIVSSMREMSKQKQVGLSRSNLYATLITSLTMTYNRSKQICKIYINDEEFTLDISKDRYEFFADIQDQRVEQTWIIIINNALDELKKKPNFDERKLNINIARQNSKIKVEFRDNGGGIPEDIMDDIFEPFISGKPESGVGLGLSIAKRILDEQNATIRAYNENNGAVFEIIIAAS</sequence>
<proteinExistence type="predicted"/>
<dbReference type="NCBIfam" id="TIGR00229">
    <property type="entry name" value="sensory_box"/>
    <property type="match status" value="1"/>
</dbReference>
<keyword evidence="3" id="KW-0597">Phosphoprotein</keyword>
<dbReference type="InterPro" id="IPR000014">
    <property type="entry name" value="PAS"/>
</dbReference>
<dbReference type="InterPro" id="IPR005467">
    <property type="entry name" value="His_kinase_dom"/>
</dbReference>
<dbReference type="Proteomes" id="UP000326944">
    <property type="component" value="Chromosome"/>
</dbReference>
<dbReference type="RefSeq" id="WP_152307819.1">
    <property type="nucleotide sequence ID" value="NZ_CP043617.1"/>
</dbReference>
<accession>A0A5P8P2C4</accession>
<dbReference type="InterPro" id="IPR003594">
    <property type="entry name" value="HATPase_dom"/>
</dbReference>
<keyword evidence="8" id="KW-0902">Two-component regulatory system</keyword>
<dbReference type="InterPro" id="IPR035965">
    <property type="entry name" value="PAS-like_dom_sf"/>
</dbReference>
<feature type="domain" description="PAS" evidence="10">
    <location>
        <begin position="30"/>
        <end position="89"/>
    </location>
</feature>
<dbReference type="SUPFAM" id="SSF47384">
    <property type="entry name" value="Homodimeric domain of signal transducing histidine kinase"/>
    <property type="match status" value="1"/>
</dbReference>
<dbReference type="CDD" id="cd00130">
    <property type="entry name" value="PAS"/>
    <property type="match status" value="1"/>
</dbReference>
<dbReference type="InterPro" id="IPR003661">
    <property type="entry name" value="HisK_dim/P_dom"/>
</dbReference>
<evidence type="ECO:0000256" key="5">
    <source>
        <dbReference type="ARBA" id="ARBA00022741"/>
    </source>
</evidence>
<dbReference type="PRINTS" id="PR00344">
    <property type="entry name" value="BCTRLSENSOR"/>
</dbReference>
<keyword evidence="6" id="KW-0418">Kinase</keyword>
<dbReference type="SMART" id="SM00387">
    <property type="entry name" value="HATPase_c"/>
    <property type="match status" value="1"/>
</dbReference>
<reference evidence="11 12" key="1">
    <citation type="submission" date="2019-09" db="EMBL/GenBank/DDBJ databases">
        <title>Sulfurimonas gotlandica sp. nov., a chemoautotrophic and psychrotolerant epsilonproteobacterium isolated from a pelagic redoxcline, and an emended description of the genus Sulfurimonas.</title>
        <authorList>
            <person name="Wang S."/>
            <person name="Jiang L."/>
            <person name="Shao S."/>
        </authorList>
    </citation>
    <scope>NUCLEOTIDE SEQUENCE [LARGE SCALE GENOMIC DNA]</scope>
    <source>
        <strain evidence="11 12">GYSZ_1</strain>
    </source>
</reference>
<dbReference type="Pfam" id="PF02518">
    <property type="entry name" value="HATPase_c"/>
    <property type="match status" value="1"/>
</dbReference>
<keyword evidence="4" id="KW-0808">Transferase</keyword>
<evidence type="ECO:0000259" key="9">
    <source>
        <dbReference type="PROSITE" id="PS50109"/>
    </source>
</evidence>
<feature type="domain" description="Histidine kinase" evidence="9">
    <location>
        <begin position="187"/>
        <end position="413"/>
    </location>
</feature>
<protein>
    <recommendedName>
        <fullName evidence="2">histidine kinase</fullName>
        <ecNumber evidence="2">2.7.13.3</ecNumber>
    </recommendedName>
</protein>
<keyword evidence="12" id="KW-1185">Reference proteome</keyword>
<dbReference type="Gene3D" id="3.30.565.10">
    <property type="entry name" value="Histidine kinase-like ATPase, C-terminal domain"/>
    <property type="match status" value="1"/>
</dbReference>
<evidence type="ECO:0000256" key="6">
    <source>
        <dbReference type="ARBA" id="ARBA00022777"/>
    </source>
</evidence>
<dbReference type="PROSITE" id="PS50112">
    <property type="entry name" value="PAS"/>
    <property type="match status" value="1"/>
</dbReference>
<dbReference type="GO" id="GO:0000155">
    <property type="term" value="F:phosphorelay sensor kinase activity"/>
    <property type="evidence" value="ECO:0007669"/>
    <property type="project" value="InterPro"/>
</dbReference>
<gene>
    <name evidence="11" type="ORF">FJR48_09080</name>
</gene>
<dbReference type="SUPFAM" id="SSF55874">
    <property type="entry name" value="ATPase domain of HSP90 chaperone/DNA topoisomerase II/histidine kinase"/>
    <property type="match status" value="1"/>
</dbReference>
<dbReference type="InterPro" id="IPR036890">
    <property type="entry name" value="HATPase_C_sf"/>
</dbReference>
<dbReference type="InterPro" id="IPR013656">
    <property type="entry name" value="PAS_4"/>
</dbReference>
<evidence type="ECO:0000313" key="12">
    <source>
        <dbReference type="Proteomes" id="UP000326944"/>
    </source>
</evidence>
<dbReference type="Gene3D" id="1.10.287.130">
    <property type="match status" value="1"/>
</dbReference>
<dbReference type="SUPFAM" id="SSF55785">
    <property type="entry name" value="PYP-like sensor domain (PAS domain)"/>
    <property type="match status" value="1"/>
</dbReference>
<evidence type="ECO:0000256" key="3">
    <source>
        <dbReference type="ARBA" id="ARBA00022553"/>
    </source>
</evidence>
<dbReference type="Pfam" id="PF08448">
    <property type="entry name" value="PAS_4"/>
    <property type="match status" value="1"/>
</dbReference>
<dbReference type="PROSITE" id="PS50109">
    <property type="entry name" value="HIS_KIN"/>
    <property type="match status" value="1"/>
</dbReference>
<dbReference type="EMBL" id="CP043617">
    <property type="protein sequence ID" value="QFR49872.1"/>
    <property type="molecule type" value="Genomic_DNA"/>
</dbReference>
<dbReference type="OrthoDB" id="9122097at2"/>
<dbReference type="PANTHER" id="PTHR43065">
    <property type="entry name" value="SENSOR HISTIDINE KINASE"/>
    <property type="match status" value="1"/>
</dbReference>
<evidence type="ECO:0000313" key="11">
    <source>
        <dbReference type="EMBL" id="QFR49872.1"/>
    </source>
</evidence>
<dbReference type="Gene3D" id="3.30.450.20">
    <property type="entry name" value="PAS domain"/>
    <property type="match status" value="1"/>
</dbReference>
<evidence type="ECO:0000256" key="4">
    <source>
        <dbReference type="ARBA" id="ARBA00022679"/>
    </source>
</evidence>
<name>A0A5P8P2C4_9BACT</name>
<dbReference type="InterPro" id="IPR004358">
    <property type="entry name" value="Sig_transdc_His_kin-like_C"/>
</dbReference>
<comment type="catalytic activity">
    <reaction evidence="1">
        <text>ATP + protein L-histidine = ADP + protein N-phospho-L-histidine.</text>
        <dbReference type="EC" id="2.7.13.3"/>
    </reaction>
</comment>